<dbReference type="InterPro" id="IPR028098">
    <property type="entry name" value="Glyco_trans_4-like_N"/>
</dbReference>
<dbReference type="AlphaFoldDB" id="A0A2H0N4K1"/>
<reference evidence="3 4" key="1">
    <citation type="submission" date="2017-09" db="EMBL/GenBank/DDBJ databases">
        <title>Depth-based differentiation of microbial function through sediment-hosted aquifers and enrichment of novel symbionts in the deep terrestrial subsurface.</title>
        <authorList>
            <person name="Probst A.J."/>
            <person name="Ladd B."/>
            <person name="Jarett J.K."/>
            <person name="Geller-Mcgrath D.E."/>
            <person name="Sieber C.M."/>
            <person name="Emerson J.B."/>
            <person name="Anantharaman K."/>
            <person name="Thomas B.C."/>
            <person name="Malmstrom R."/>
            <person name="Stieglmeier M."/>
            <person name="Klingl A."/>
            <person name="Woyke T."/>
            <person name="Ryan C.M."/>
            <person name="Banfield J.F."/>
        </authorList>
    </citation>
    <scope>NUCLEOTIDE SEQUENCE [LARGE SCALE GENOMIC DNA]</scope>
    <source>
        <strain evidence="3">CG11_big_fil_rev_8_21_14_0_20_39_34</strain>
    </source>
</reference>
<dbReference type="InterPro" id="IPR050194">
    <property type="entry name" value="Glycosyltransferase_grp1"/>
</dbReference>
<name>A0A2H0N4K1_9BACT</name>
<sequence length="425" mass="49118">MECFWIQKFLKLSSLSSLYMKILQVHKFYYQKDGATNYMLFLSSLLENAGHTVIPFSMKGKRNRETPFEKYFVSELNLRDTEDVSFLQKISTAKKILYNREAKKNLQKLLLQENIDVAHLHNIYHHIGPSILRVLKKRGIKIIMTLHDLKLLSPNYIMYHHGQIHEEDAKGWYTSCIKNKCVSDSTSQSALLTFEMIFHHKIMKYYERYVDKFIAPSEFLLNKCVEYGWPREKFVHIPHPVDMKGEEMSYQDGEGVVYAGRISEEKGVRILLDAAMRTPHIPYSIIGEGPELPALHLDVKRKGMKNVTFLGFQEGGVLKKSLQKARILVLPSLCYENAPLSILEGQALGKVVLSSDTGGTKELLESEFLFKRGDSEGLAKKIDLWYNKASTERKKLGMRMQKEVLKAHDQNDHLKSILRLYRAKK</sequence>
<dbReference type="InterPro" id="IPR001296">
    <property type="entry name" value="Glyco_trans_1"/>
</dbReference>
<proteinExistence type="predicted"/>
<dbReference type="GO" id="GO:0016757">
    <property type="term" value="F:glycosyltransferase activity"/>
    <property type="evidence" value="ECO:0007669"/>
    <property type="project" value="InterPro"/>
</dbReference>
<evidence type="ECO:0008006" key="5">
    <source>
        <dbReference type="Google" id="ProtNLM"/>
    </source>
</evidence>
<dbReference type="Pfam" id="PF13439">
    <property type="entry name" value="Glyco_transf_4"/>
    <property type="match status" value="1"/>
</dbReference>
<accession>A0A2H0N4K1</accession>
<comment type="caution">
    <text evidence="3">The sequence shown here is derived from an EMBL/GenBank/DDBJ whole genome shotgun (WGS) entry which is preliminary data.</text>
</comment>
<dbReference type="Proteomes" id="UP000229600">
    <property type="component" value="Unassembled WGS sequence"/>
</dbReference>
<dbReference type="Pfam" id="PF00534">
    <property type="entry name" value="Glycos_transf_1"/>
    <property type="match status" value="1"/>
</dbReference>
<organism evidence="3 4">
    <name type="scientific">Candidatus Magasanikbacteria bacterium CG11_big_fil_rev_8_21_14_0_20_39_34</name>
    <dbReference type="NCBI Taxonomy" id="1974653"/>
    <lineage>
        <taxon>Bacteria</taxon>
        <taxon>Candidatus Magasanikiibacteriota</taxon>
    </lineage>
</organism>
<evidence type="ECO:0000313" key="3">
    <source>
        <dbReference type="EMBL" id="PIR03811.1"/>
    </source>
</evidence>
<evidence type="ECO:0000313" key="4">
    <source>
        <dbReference type="Proteomes" id="UP000229600"/>
    </source>
</evidence>
<evidence type="ECO:0000259" key="2">
    <source>
        <dbReference type="Pfam" id="PF13439"/>
    </source>
</evidence>
<feature type="domain" description="Glycosyltransferase subfamily 4-like N-terminal" evidence="2">
    <location>
        <begin position="33"/>
        <end position="243"/>
    </location>
</feature>
<feature type="domain" description="Glycosyl transferase family 1" evidence="1">
    <location>
        <begin position="251"/>
        <end position="397"/>
    </location>
</feature>
<dbReference type="PANTHER" id="PTHR45947:SF13">
    <property type="entry name" value="TRANSFERASE"/>
    <property type="match status" value="1"/>
</dbReference>
<dbReference type="SUPFAM" id="SSF53756">
    <property type="entry name" value="UDP-Glycosyltransferase/glycogen phosphorylase"/>
    <property type="match status" value="1"/>
</dbReference>
<dbReference type="PANTHER" id="PTHR45947">
    <property type="entry name" value="SULFOQUINOVOSYL TRANSFERASE SQD2"/>
    <property type="match status" value="1"/>
</dbReference>
<dbReference type="EMBL" id="PCWN01000008">
    <property type="protein sequence ID" value="PIR03811.1"/>
    <property type="molecule type" value="Genomic_DNA"/>
</dbReference>
<gene>
    <name evidence="3" type="ORF">COV59_04020</name>
</gene>
<dbReference type="Gene3D" id="3.40.50.2000">
    <property type="entry name" value="Glycogen Phosphorylase B"/>
    <property type="match status" value="2"/>
</dbReference>
<protein>
    <recommendedName>
        <fullName evidence="5">Glycosyltransferase subfamily 4-like N-terminal domain-containing protein</fullName>
    </recommendedName>
</protein>
<dbReference type="CDD" id="cd03801">
    <property type="entry name" value="GT4_PimA-like"/>
    <property type="match status" value="1"/>
</dbReference>
<evidence type="ECO:0000259" key="1">
    <source>
        <dbReference type="Pfam" id="PF00534"/>
    </source>
</evidence>